<dbReference type="Proteomes" id="UP000429229">
    <property type="component" value="Unassembled WGS sequence"/>
</dbReference>
<comment type="caution">
    <text evidence="1">The sequence shown here is derived from an EMBL/GenBank/DDBJ whole genome shotgun (WGS) entry which is preliminary data.</text>
</comment>
<keyword evidence="2" id="KW-1185">Reference proteome</keyword>
<dbReference type="RefSeq" id="WP_160616284.1">
    <property type="nucleotide sequence ID" value="NZ_WTYR01000001.1"/>
</dbReference>
<name>A0A6I4U3W5_9SPHN</name>
<dbReference type="EMBL" id="WTYR01000001">
    <property type="protein sequence ID" value="MXP09605.1"/>
    <property type="molecule type" value="Genomic_DNA"/>
</dbReference>
<evidence type="ECO:0000313" key="2">
    <source>
        <dbReference type="Proteomes" id="UP000429229"/>
    </source>
</evidence>
<dbReference type="AlphaFoldDB" id="A0A6I4U3W5"/>
<reference evidence="1 2" key="1">
    <citation type="submission" date="2019-12" db="EMBL/GenBank/DDBJ databases">
        <title>Genomic-based taxomic classification of the family Erythrobacteraceae.</title>
        <authorList>
            <person name="Xu L."/>
        </authorList>
    </citation>
    <scope>NUCLEOTIDE SEQUENCE [LARGE SCALE GENOMIC DNA]</scope>
    <source>
        <strain evidence="1 2">LMG 29519</strain>
    </source>
</reference>
<sequence length="74" mass="7807">MSIPDDVVPHLGHIASNRKVFIHGHPNGARVSVVCDGQAGKSKPFDSIHDARLYASGLADGLCCPLIDWTEAAA</sequence>
<proteinExistence type="predicted"/>
<organism evidence="1 2">
    <name type="scientific">Alteriqipengyuania halimionae</name>
    <dbReference type="NCBI Taxonomy" id="1926630"/>
    <lineage>
        <taxon>Bacteria</taxon>
        <taxon>Pseudomonadati</taxon>
        <taxon>Pseudomonadota</taxon>
        <taxon>Alphaproteobacteria</taxon>
        <taxon>Sphingomonadales</taxon>
        <taxon>Erythrobacteraceae</taxon>
        <taxon>Alteriqipengyuania</taxon>
    </lineage>
</organism>
<gene>
    <name evidence="1" type="ORF">GRI68_05390</name>
</gene>
<accession>A0A6I4U3W5</accession>
<evidence type="ECO:0000313" key="1">
    <source>
        <dbReference type="EMBL" id="MXP09605.1"/>
    </source>
</evidence>
<protein>
    <submittedName>
        <fullName evidence="1">Uncharacterized protein</fullName>
    </submittedName>
</protein>